<keyword evidence="3" id="KW-1185">Reference proteome</keyword>
<proteinExistence type="predicted"/>
<evidence type="ECO:0000313" key="2">
    <source>
        <dbReference type="EMBL" id="MBC8757098.1"/>
    </source>
</evidence>
<gene>
    <name evidence="2" type="ORF">H2O64_20665</name>
</gene>
<dbReference type="EMBL" id="JACGWS010000016">
    <property type="protein sequence ID" value="MBC8757098.1"/>
    <property type="molecule type" value="Genomic_DNA"/>
</dbReference>
<keyword evidence="1" id="KW-0472">Membrane</keyword>
<dbReference type="Proteomes" id="UP000619238">
    <property type="component" value="Unassembled WGS sequence"/>
</dbReference>
<evidence type="ECO:0000313" key="3">
    <source>
        <dbReference type="Proteomes" id="UP000619238"/>
    </source>
</evidence>
<evidence type="ECO:0000256" key="1">
    <source>
        <dbReference type="SAM" id="Phobius"/>
    </source>
</evidence>
<sequence>MRTFCIIIGSIAAVLGFLFSFFLDSFAFMPIALGLILGIAALVISKRNGLRDSVPKLIIALSFLAAAITTMNMFRENKVADDVKQTVKEKEQQEKEDVKEIEKELEGLE</sequence>
<feature type="transmembrane region" description="Helical" evidence="1">
    <location>
        <begin position="26"/>
        <end position="45"/>
    </location>
</feature>
<feature type="transmembrane region" description="Helical" evidence="1">
    <location>
        <begin position="57"/>
        <end position="74"/>
    </location>
</feature>
<evidence type="ECO:0008006" key="4">
    <source>
        <dbReference type="Google" id="ProtNLM"/>
    </source>
</evidence>
<organism evidence="2 3">
    <name type="scientific">Kordia aestuariivivens</name>
    <dbReference type="NCBI Taxonomy" id="2759037"/>
    <lineage>
        <taxon>Bacteria</taxon>
        <taxon>Pseudomonadati</taxon>
        <taxon>Bacteroidota</taxon>
        <taxon>Flavobacteriia</taxon>
        <taxon>Flavobacteriales</taxon>
        <taxon>Flavobacteriaceae</taxon>
        <taxon>Kordia</taxon>
    </lineage>
</organism>
<dbReference type="RefSeq" id="WP_187564143.1">
    <property type="nucleotide sequence ID" value="NZ_JACGWS010000016.1"/>
</dbReference>
<keyword evidence="1" id="KW-0812">Transmembrane</keyword>
<comment type="caution">
    <text evidence="2">The sequence shown here is derived from an EMBL/GenBank/DDBJ whole genome shotgun (WGS) entry which is preliminary data.</text>
</comment>
<accession>A0ABR7QF26</accession>
<reference evidence="2 3" key="1">
    <citation type="submission" date="2020-07" db="EMBL/GenBank/DDBJ databases">
        <title>Description of Kordia aestuariivivens sp. nov., isolated from a tidal flat.</title>
        <authorList>
            <person name="Park S."/>
            <person name="Yoon J.-H."/>
        </authorList>
    </citation>
    <scope>NUCLEOTIDE SEQUENCE [LARGE SCALE GENOMIC DNA]</scope>
    <source>
        <strain evidence="2 3">YSTF-M3</strain>
    </source>
</reference>
<keyword evidence="1" id="KW-1133">Transmembrane helix</keyword>
<protein>
    <recommendedName>
        <fullName evidence="4">FUSC family protein</fullName>
    </recommendedName>
</protein>
<name>A0ABR7QF26_9FLAO</name>